<name>A0A3D8J0F5_9HELI</name>
<feature type="coiled-coil region" evidence="1">
    <location>
        <begin position="902"/>
        <end position="947"/>
    </location>
</feature>
<feature type="transmembrane region" description="Helical" evidence="2">
    <location>
        <begin position="71"/>
        <end position="89"/>
    </location>
</feature>
<keyword evidence="2" id="KW-0472">Membrane</keyword>
<proteinExistence type="predicted"/>
<comment type="caution">
    <text evidence="3">The sequence shown here is derived from an EMBL/GenBank/DDBJ whole genome shotgun (WGS) entry which is preliminary data.</text>
</comment>
<feature type="coiled-coil region" evidence="1">
    <location>
        <begin position="598"/>
        <end position="673"/>
    </location>
</feature>
<keyword evidence="2" id="KW-1133">Transmembrane helix</keyword>
<sequence length="1176" mass="136520">MIINVVFTILMLALAVWDLRSFIKNEHKDFKSLIMSIGILGTFVGIFIGLLGFDTKNLLDSVPTLLDGLKTAFYTSIVGMGIAIALSIYQKGKQVKEEHSPIDFIANQSLKFDELMYLRELTKLNPILETLHNTINKQDNFKTDIKTMLQDIDTSLHKALETLALGASKELIRALEIVISDFNSNLKEQFGENFKELNHATKNILEWQKNYKEHIEQNTQFLIDMQQTLKDAQIAMQQSTESILTNKIHLEEMQAYNKQNSTLQQQLQQALEHLLTLESSFEEKLKAVASLKDSSLEALEHSKNFIVSLTQSKDDLHEYLKKYQDKVLEFFEDNLHRLSESNNKLIVQNQNIVDSLQDSHHKITQIFESTNTKILESFQQTANFSNDIAQHTQHNLEQNAKSLLLLGDNLKQNADSMLEKLYQNTQQSLESMDSIQQKSNELYNEKFELLNDNLSKTMQTFHDELHRNTEGFKNFTKECLHNLEQEFHSIHDNIQESLTQNHQTITSSIENLCKEFQTIIMKDYETLQEKILNISNTAMQKQQESLNVYFDSTTQGLNYSIESQAKLTNTHIENLTNMQQNILAIVQENIETTKHFLTQSQKDNLNNLENLHNAALNKIESASLQTTQNTIDNLQDLQATYRENIESDIKLTNTNLQAQINTLKNNIESMLQTTKNNLETQHNMTTNSITTIMQESQHYFQNTENNFQKLIQEQYEKLQHSFQNHTKDLDSFLMSQTQNLTQNLQTQNQNLYESFNTQTEALRENLTQKGEILHEFLQTQTTSLDTNLQQMLSKFNKMLEHNYVNLSEMLEKDNTLIVRSLNSQAINLSNTLIESQQKIDSHLYTSYTKFSDNTHAIMESLSKNTHSLTSDLNKNTLEVQYRFQELLQMLENTHTQSNKLYEEKLQNTLKCQETIMQNLENKSKIFYDNMYNNLDSLKNNFELVSQNVQKSCEAITRDLTNQTQDLYKEMQRFYKENQHLSAITLKENTELMQKYQDNIATHIESLNDKLHTQFKTIMQSNQETLDSLGKSITHFSQSIQNFESHSKNNVDSLNTYFKNLCVQYIKLMQASMQNNIKNQKDAALEINNAILSIKENIKTLTDSNCNLFDNQKTALNEVIVHFKENIESLVQQSSQLQENLGNNLETLDSKLEKMTQSFAKNYEWFLKRIKDIINVN</sequence>
<dbReference type="RefSeq" id="WP_104763213.1">
    <property type="nucleotide sequence ID" value="NZ_FZPM01000016.1"/>
</dbReference>
<feature type="coiled-coil region" evidence="1">
    <location>
        <begin position="246"/>
        <end position="273"/>
    </location>
</feature>
<dbReference type="Proteomes" id="UP000256424">
    <property type="component" value="Unassembled WGS sequence"/>
</dbReference>
<dbReference type="SUPFAM" id="SSF58113">
    <property type="entry name" value="Apolipoprotein A-I"/>
    <property type="match status" value="2"/>
</dbReference>
<evidence type="ECO:0008006" key="5">
    <source>
        <dbReference type="Google" id="ProtNLM"/>
    </source>
</evidence>
<dbReference type="AlphaFoldDB" id="A0A3D8J0F5"/>
<accession>A0A3D8J0F5</accession>
<keyword evidence="4" id="KW-1185">Reference proteome</keyword>
<evidence type="ECO:0000256" key="1">
    <source>
        <dbReference type="SAM" id="Coils"/>
    </source>
</evidence>
<evidence type="ECO:0000256" key="2">
    <source>
        <dbReference type="SAM" id="Phobius"/>
    </source>
</evidence>
<protein>
    <recommendedName>
        <fullName evidence="5">MotA/TolQ/ExbB proton channel domain-containing protein</fullName>
    </recommendedName>
</protein>
<keyword evidence="2" id="KW-0812">Transmembrane</keyword>
<evidence type="ECO:0000313" key="3">
    <source>
        <dbReference type="EMBL" id="RDU71022.1"/>
    </source>
</evidence>
<feature type="transmembrane region" description="Helical" evidence="2">
    <location>
        <begin position="30"/>
        <end position="51"/>
    </location>
</feature>
<dbReference type="Gene3D" id="1.20.120.20">
    <property type="entry name" value="Apolipoprotein"/>
    <property type="match status" value="2"/>
</dbReference>
<dbReference type="OrthoDB" id="9798009at2"/>
<evidence type="ECO:0000313" key="4">
    <source>
        <dbReference type="Proteomes" id="UP000256424"/>
    </source>
</evidence>
<reference evidence="3 4" key="1">
    <citation type="submission" date="2018-04" db="EMBL/GenBank/DDBJ databases">
        <title>Novel Campyloabacter and Helicobacter Species and Strains.</title>
        <authorList>
            <person name="Mannion A.J."/>
            <person name="Shen Z."/>
            <person name="Fox J.G."/>
        </authorList>
    </citation>
    <scope>NUCLEOTIDE SEQUENCE [LARGE SCALE GENOMIC DNA]</scope>
    <source>
        <strain evidence="3 4">MIT 97-5075</strain>
    </source>
</reference>
<feature type="coiled-coil region" evidence="1">
    <location>
        <begin position="1119"/>
        <end position="1157"/>
    </location>
</feature>
<dbReference type="EMBL" id="NXLW01000015">
    <property type="protein sequence ID" value="RDU71022.1"/>
    <property type="molecule type" value="Genomic_DNA"/>
</dbReference>
<feature type="transmembrane region" description="Helical" evidence="2">
    <location>
        <begin position="6"/>
        <end position="23"/>
    </location>
</feature>
<organism evidence="3 4">
    <name type="scientific">Helicobacter aurati</name>
    <dbReference type="NCBI Taxonomy" id="137778"/>
    <lineage>
        <taxon>Bacteria</taxon>
        <taxon>Pseudomonadati</taxon>
        <taxon>Campylobacterota</taxon>
        <taxon>Epsilonproteobacteria</taxon>
        <taxon>Campylobacterales</taxon>
        <taxon>Helicobacteraceae</taxon>
        <taxon>Helicobacter</taxon>
    </lineage>
</organism>
<keyword evidence="1" id="KW-0175">Coiled coil</keyword>
<gene>
    <name evidence="3" type="ORF">CQA66_07350</name>
</gene>